<dbReference type="EMBL" id="CM023475">
    <property type="protein sequence ID" value="KAH7944965.1"/>
    <property type="molecule type" value="Genomic_DNA"/>
</dbReference>
<comment type="caution">
    <text evidence="1">The sequence shown here is derived from an EMBL/GenBank/DDBJ whole genome shotgun (WGS) entry which is preliminary data.</text>
</comment>
<evidence type="ECO:0000313" key="2">
    <source>
        <dbReference type="Proteomes" id="UP000821865"/>
    </source>
</evidence>
<reference evidence="1" key="1">
    <citation type="submission" date="2020-05" db="EMBL/GenBank/DDBJ databases">
        <title>Large-scale comparative analyses of tick genomes elucidate their genetic diversity and vector capacities.</title>
        <authorList>
            <person name="Jia N."/>
            <person name="Wang J."/>
            <person name="Shi W."/>
            <person name="Du L."/>
            <person name="Sun Y."/>
            <person name="Zhan W."/>
            <person name="Jiang J."/>
            <person name="Wang Q."/>
            <person name="Zhang B."/>
            <person name="Ji P."/>
            <person name="Sakyi L.B."/>
            <person name="Cui X."/>
            <person name="Yuan T."/>
            <person name="Jiang B."/>
            <person name="Yang W."/>
            <person name="Lam T.T.-Y."/>
            <person name="Chang Q."/>
            <person name="Ding S."/>
            <person name="Wang X."/>
            <person name="Zhu J."/>
            <person name="Ruan X."/>
            <person name="Zhao L."/>
            <person name="Wei J."/>
            <person name="Que T."/>
            <person name="Du C."/>
            <person name="Cheng J."/>
            <person name="Dai P."/>
            <person name="Han X."/>
            <person name="Huang E."/>
            <person name="Gao Y."/>
            <person name="Liu J."/>
            <person name="Shao H."/>
            <person name="Ye R."/>
            <person name="Li L."/>
            <person name="Wei W."/>
            <person name="Wang X."/>
            <person name="Wang C."/>
            <person name="Yang T."/>
            <person name="Huo Q."/>
            <person name="Li W."/>
            <person name="Guo W."/>
            <person name="Chen H."/>
            <person name="Zhou L."/>
            <person name="Ni X."/>
            <person name="Tian J."/>
            <person name="Zhou Y."/>
            <person name="Sheng Y."/>
            <person name="Liu T."/>
            <person name="Pan Y."/>
            <person name="Xia L."/>
            <person name="Li J."/>
            <person name="Zhao F."/>
            <person name="Cao W."/>
        </authorList>
    </citation>
    <scope>NUCLEOTIDE SEQUENCE</scope>
    <source>
        <strain evidence="1">Dsil-2018</strain>
    </source>
</reference>
<name>A0ACB8CJD8_DERSI</name>
<dbReference type="Proteomes" id="UP000821865">
    <property type="component" value="Chromosome 6"/>
</dbReference>
<evidence type="ECO:0000313" key="1">
    <source>
        <dbReference type="EMBL" id="KAH7944965.1"/>
    </source>
</evidence>
<proteinExistence type="predicted"/>
<protein>
    <submittedName>
        <fullName evidence="1">Uncharacterized protein</fullName>
    </submittedName>
</protein>
<organism evidence="1 2">
    <name type="scientific">Dermacentor silvarum</name>
    <name type="common">Tick</name>
    <dbReference type="NCBI Taxonomy" id="543639"/>
    <lineage>
        <taxon>Eukaryota</taxon>
        <taxon>Metazoa</taxon>
        <taxon>Ecdysozoa</taxon>
        <taxon>Arthropoda</taxon>
        <taxon>Chelicerata</taxon>
        <taxon>Arachnida</taxon>
        <taxon>Acari</taxon>
        <taxon>Parasitiformes</taxon>
        <taxon>Ixodida</taxon>
        <taxon>Ixodoidea</taxon>
        <taxon>Ixodidae</taxon>
        <taxon>Rhipicephalinae</taxon>
        <taxon>Dermacentor</taxon>
    </lineage>
</organism>
<gene>
    <name evidence="1" type="ORF">HPB49_002861</name>
</gene>
<keyword evidence="2" id="KW-1185">Reference proteome</keyword>
<accession>A0ACB8CJD8</accession>
<sequence length="225" mass="25154">MVGRRPDPGVTRVARRMPGLRPGLHPLRHPLLESSLRLLVMSNPRRCFATLQDGPKPTPSSGSRATAMEQLCTKHGFIRRSITKGISAIDCLRSYEGKPVRVLHQHLEFVLAKQAALIEFDRAESIHRNDSLSKTDTFKYRVTYLSGSAKTAIQNIRLAEANYDAAIKVLSDRFGCRDMLDDDHPDHLLAMAPIRSSADLDKLRNLYDKITFHTSAPEGLDVSPD</sequence>